<dbReference type="GO" id="GO:0005634">
    <property type="term" value="C:nucleus"/>
    <property type="evidence" value="ECO:0007669"/>
    <property type="project" value="UniProtKB-SubCell"/>
</dbReference>
<evidence type="ECO:0000259" key="10">
    <source>
        <dbReference type="PROSITE" id="PS50119"/>
    </source>
</evidence>
<evidence type="ECO:0000256" key="7">
    <source>
        <dbReference type="ARBA" id="ARBA00023117"/>
    </source>
</evidence>
<dbReference type="AlphaFoldDB" id="A0A4W5KVC4"/>
<dbReference type="GO" id="GO:0000785">
    <property type="term" value="C:chromatin"/>
    <property type="evidence" value="ECO:0007669"/>
    <property type="project" value="TreeGrafter"/>
</dbReference>
<name>A0A4W5KVC4_9TELE</name>
<dbReference type="Ensembl" id="ENSHHUT00000022116.1">
    <property type="protein sequence ID" value="ENSHHUP00000021318.1"/>
    <property type="gene ID" value="ENSHHUG00000013348.1"/>
</dbReference>
<evidence type="ECO:0000256" key="3">
    <source>
        <dbReference type="ARBA" id="ARBA00022737"/>
    </source>
</evidence>
<reference evidence="11" key="3">
    <citation type="submission" date="2025-09" db="UniProtKB">
        <authorList>
            <consortium name="Ensembl"/>
        </authorList>
    </citation>
    <scope>IDENTIFICATION</scope>
</reference>
<evidence type="ECO:0000256" key="8">
    <source>
        <dbReference type="ARBA" id="ARBA00023242"/>
    </source>
</evidence>
<dbReference type="PANTHER" id="PTHR45915">
    <property type="entry name" value="TRANSCRIPTION INTERMEDIARY FACTOR"/>
    <property type="match status" value="1"/>
</dbReference>
<feature type="domain" description="B box-type" evidence="10">
    <location>
        <begin position="65"/>
        <end position="106"/>
    </location>
</feature>
<keyword evidence="2" id="KW-0479">Metal-binding</keyword>
<dbReference type="GO" id="GO:0008270">
    <property type="term" value="F:zinc ion binding"/>
    <property type="evidence" value="ECO:0007669"/>
    <property type="project" value="UniProtKB-KW"/>
</dbReference>
<dbReference type="CDD" id="cd19775">
    <property type="entry name" value="Bbox2_TIF1_C-VI"/>
    <property type="match status" value="1"/>
</dbReference>
<keyword evidence="4 9" id="KW-0863">Zinc-finger</keyword>
<reference evidence="11" key="2">
    <citation type="submission" date="2025-08" db="UniProtKB">
        <authorList>
            <consortium name="Ensembl"/>
        </authorList>
    </citation>
    <scope>IDENTIFICATION</scope>
</reference>
<dbReference type="InterPro" id="IPR000315">
    <property type="entry name" value="Znf_B-box"/>
</dbReference>
<dbReference type="PANTHER" id="PTHR45915:SF4">
    <property type="entry name" value="TRANSCRIPTION INTERMEDIARY FACTOR 1-ALPHA"/>
    <property type="match status" value="1"/>
</dbReference>
<dbReference type="Pfam" id="PF00643">
    <property type="entry name" value="zf-B_box"/>
    <property type="match status" value="1"/>
</dbReference>
<evidence type="ECO:0000256" key="4">
    <source>
        <dbReference type="ARBA" id="ARBA00022771"/>
    </source>
</evidence>
<evidence type="ECO:0000256" key="6">
    <source>
        <dbReference type="ARBA" id="ARBA00023054"/>
    </source>
</evidence>
<evidence type="ECO:0000256" key="1">
    <source>
        <dbReference type="ARBA" id="ARBA00004123"/>
    </source>
</evidence>
<keyword evidence="7" id="KW-0103">Bromodomain</keyword>
<feature type="domain" description="B box-type" evidence="10">
    <location>
        <begin position="9"/>
        <end position="58"/>
    </location>
</feature>
<dbReference type="SUPFAM" id="SSF57845">
    <property type="entry name" value="B-box zinc-binding domain"/>
    <property type="match status" value="1"/>
</dbReference>
<organism evidence="11 12">
    <name type="scientific">Hucho hucho</name>
    <name type="common">huchen</name>
    <dbReference type="NCBI Taxonomy" id="62062"/>
    <lineage>
        <taxon>Eukaryota</taxon>
        <taxon>Metazoa</taxon>
        <taxon>Chordata</taxon>
        <taxon>Craniata</taxon>
        <taxon>Vertebrata</taxon>
        <taxon>Euteleostomi</taxon>
        <taxon>Actinopterygii</taxon>
        <taxon>Neopterygii</taxon>
        <taxon>Teleostei</taxon>
        <taxon>Protacanthopterygii</taxon>
        <taxon>Salmoniformes</taxon>
        <taxon>Salmonidae</taxon>
        <taxon>Salmoninae</taxon>
        <taxon>Hucho</taxon>
    </lineage>
</organism>
<keyword evidence="8" id="KW-0539">Nucleus</keyword>
<evidence type="ECO:0000313" key="12">
    <source>
        <dbReference type="Proteomes" id="UP000314982"/>
    </source>
</evidence>
<comment type="subcellular location">
    <subcellularLocation>
        <location evidence="1">Nucleus</location>
    </subcellularLocation>
</comment>
<reference evidence="12" key="1">
    <citation type="submission" date="2018-06" db="EMBL/GenBank/DDBJ databases">
        <title>Genome assembly of Danube salmon.</title>
        <authorList>
            <person name="Macqueen D.J."/>
            <person name="Gundappa M.K."/>
        </authorList>
    </citation>
    <scope>NUCLEOTIDE SEQUENCE [LARGE SCALE GENOMIC DNA]</scope>
</reference>
<dbReference type="Proteomes" id="UP000314982">
    <property type="component" value="Unassembled WGS sequence"/>
</dbReference>
<evidence type="ECO:0000256" key="9">
    <source>
        <dbReference type="PROSITE-ProRule" id="PRU00024"/>
    </source>
</evidence>
<dbReference type="FunFam" id="3.30.160.60:FF:000074">
    <property type="entry name" value="Tripartite motif containing 66"/>
    <property type="match status" value="1"/>
</dbReference>
<dbReference type="SMART" id="SM00336">
    <property type="entry name" value="BBOX"/>
    <property type="match status" value="2"/>
</dbReference>
<keyword evidence="6" id="KW-0175">Coiled coil</keyword>
<dbReference type="PROSITE" id="PS50119">
    <property type="entry name" value="ZF_BBOX"/>
    <property type="match status" value="2"/>
</dbReference>
<dbReference type="Pfam" id="PF22586">
    <property type="entry name" value="ANCHR-like_BBOX"/>
    <property type="match status" value="1"/>
</dbReference>
<proteinExistence type="predicted"/>
<evidence type="ECO:0000256" key="5">
    <source>
        <dbReference type="ARBA" id="ARBA00022833"/>
    </source>
</evidence>
<keyword evidence="12" id="KW-1185">Reference proteome</keyword>
<dbReference type="STRING" id="62062.ENSHHUP00000021318"/>
<evidence type="ECO:0000256" key="2">
    <source>
        <dbReference type="ARBA" id="ARBA00022723"/>
    </source>
</evidence>
<accession>A0A4W5KVC4</accession>
<protein>
    <recommendedName>
        <fullName evidence="10">B box-type domain-containing protein</fullName>
    </recommendedName>
</protein>
<dbReference type="Gene3D" id="3.30.160.60">
    <property type="entry name" value="Classic Zinc Finger"/>
    <property type="match status" value="1"/>
</dbReference>
<dbReference type="GeneTree" id="ENSGT00940000156361"/>
<keyword evidence="5" id="KW-0862">Zinc</keyword>
<sequence length="120" mass="14059">MFYLPYFQVCMSCDDNTEATGFCVECVEFLCVTCIEAHQRVKFTRDHTIRQKEEMSPEAVGASTQKPVFCDIHKQEPLKLFCETCDRLTCRDCQLLKHKDHKYDHIYLFTLYLFRSGAAV</sequence>
<keyword evidence="3" id="KW-0677">Repeat</keyword>
<evidence type="ECO:0000313" key="11">
    <source>
        <dbReference type="Ensembl" id="ENSHHUP00000021318.1"/>
    </source>
</evidence>